<dbReference type="Proteomes" id="UP000008549">
    <property type="component" value="Unassembled WGS sequence"/>
</dbReference>
<evidence type="ECO:0000313" key="1">
    <source>
        <dbReference type="EMBL" id="CAP23414.1"/>
    </source>
</evidence>
<reference evidence="1 2" key="1">
    <citation type="journal article" date="2003" name="PLoS Biol.">
        <title>The genome sequence of Caenorhabditis briggsae: a platform for comparative genomics.</title>
        <authorList>
            <person name="Stein L.D."/>
            <person name="Bao Z."/>
            <person name="Blasiar D."/>
            <person name="Blumenthal T."/>
            <person name="Brent M.R."/>
            <person name="Chen N."/>
            <person name="Chinwalla A."/>
            <person name="Clarke L."/>
            <person name="Clee C."/>
            <person name="Coghlan A."/>
            <person name="Coulson A."/>
            <person name="D'Eustachio P."/>
            <person name="Fitch D.H."/>
            <person name="Fulton L.A."/>
            <person name="Fulton R.E."/>
            <person name="Griffiths-Jones S."/>
            <person name="Harris T.W."/>
            <person name="Hillier L.W."/>
            <person name="Kamath R."/>
            <person name="Kuwabara P.E."/>
            <person name="Mardis E.R."/>
            <person name="Marra M.A."/>
            <person name="Miner T.L."/>
            <person name="Minx P."/>
            <person name="Mullikin J.C."/>
            <person name="Plumb R.W."/>
            <person name="Rogers J."/>
            <person name="Schein J.E."/>
            <person name="Sohrmann M."/>
            <person name="Spieth J."/>
            <person name="Stajich J.E."/>
            <person name="Wei C."/>
            <person name="Willey D."/>
            <person name="Wilson R.K."/>
            <person name="Durbin R."/>
            <person name="Waterston R.H."/>
        </authorList>
    </citation>
    <scope>NUCLEOTIDE SEQUENCE [LARGE SCALE GENOMIC DNA]</scope>
    <source>
        <strain evidence="1 2">AF16</strain>
    </source>
</reference>
<dbReference type="KEGG" id="cbr:CBG_02321"/>
<organism evidence="1 2">
    <name type="scientific">Caenorhabditis briggsae</name>
    <dbReference type="NCBI Taxonomy" id="6238"/>
    <lineage>
        <taxon>Eukaryota</taxon>
        <taxon>Metazoa</taxon>
        <taxon>Ecdysozoa</taxon>
        <taxon>Nematoda</taxon>
        <taxon>Chromadorea</taxon>
        <taxon>Rhabditida</taxon>
        <taxon>Rhabditina</taxon>
        <taxon>Rhabditomorpha</taxon>
        <taxon>Rhabditoidea</taxon>
        <taxon>Rhabditidae</taxon>
        <taxon>Peloderinae</taxon>
        <taxon>Caenorhabditis</taxon>
    </lineage>
</organism>
<reference evidence="1 2" key="2">
    <citation type="journal article" date="2011" name="PLoS Genet.">
        <title>Caenorhabditis briggsae recombinant inbred line genotypes reveal inter-strain incompatibility and the evolution of recombination.</title>
        <authorList>
            <person name="Ross J.A."/>
            <person name="Koboldt D.C."/>
            <person name="Staisch J.E."/>
            <person name="Chamberlin H.M."/>
            <person name="Gupta B.P."/>
            <person name="Miller R.D."/>
            <person name="Baird S.E."/>
            <person name="Haag E.S."/>
        </authorList>
    </citation>
    <scope>NUCLEOTIDE SEQUENCE [LARGE SCALE GENOMIC DNA]</scope>
    <source>
        <strain evidence="1 2">AF16</strain>
    </source>
</reference>
<feature type="non-terminal residue" evidence="1">
    <location>
        <position position="60"/>
    </location>
</feature>
<evidence type="ECO:0000313" key="2">
    <source>
        <dbReference type="Proteomes" id="UP000008549"/>
    </source>
</evidence>
<dbReference type="WormBase" id="CBG02321">
    <property type="protein sequence ID" value="CBP00877"/>
    <property type="gene ID" value="WBGene00025394"/>
    <property type="gene designation" value="Cbr-txt-9.2"/>
</dbReference>
<feature type="non-terminal residue" evidence="1">
    <location>
        <position position="1"/>
    </location>
</feature>
<dbReference type="EMBL" id="HE601438">
    <property type="protein sequence ID" value="CAP23414.1"/>
    <property type="molecule type" value="Genomic_DNA"/>
</dbReference>
<evidence type="ECO:0000313" key="3">
    <source>
        <dbReference type="WormBase" id="CBG02321"/>
    </source>
</evidence>
<proteinExistence type="predicted"/>
<dbReference type="RefSeq" id="XP_002631412.1">
    <property type="nucleotide sequence ID" value="XM_002631366.1"/>
</dbReference>
<keyword evidence="2" id="KW-1185">Reference proteome</keyword>
<accession>A8WSF5</accession>
<name>A8WSF5_CAEBR</name>
<protein>
    <submittedName>
        <fullName evidence="1">Protein CBG02321</fullName>
    </submittedName>
</protein>
<dbReference type="CTD" id="8573411"/>
<dbReference type="HOGENOM" id="CLU_2948485_0_0_1"/>
<dbReference type="AlphaFoldDB" id="A8WSF5"/>
<dbReference type="InParanoid" id="A8WSF5"/>
<dbReference type="GeneID" id="8573411"/>
<sequence>FAGHRGKLLGSDDASQDIRNAERRSWADLRRVSSFSRCFGGNEALANCATISGRLTVSGF</sequence>
<gene>
    <name evidence="3" type="primary">txt-9.2</name>
    <name evidence="1 3" type="ORF">CBG02321</name>
    <name evidence="1" type="ORF">CBG_02321</name>
</gene>